<evidence type="ECO:0000256" key="6">
    <source>
        <dbReference type="ARBA" id="ARBA00034311"/>
    </source>
</evidence>
<comment type="caution">
    <text evidence="9">The sequence shown here is derived from an EMBL/GenBank/DDBJ whole genome shotgun (WGS) entry which is preliminary data.</text>
</comment>
<evidence type="ECO:0000259" key="8">
    <source>
        <dbReference type="Pfam" id="PF03067"/>
    </source>
</evidence>
<proteinExistence type="inferred from homology"/>
<evidence type="ECO:0000313" key="10">
    <source>
        <dbReference type="Proteomes" id="UP001175000"/>
    </source>
</evidence>
<dbReference type="PANTHER" id="PTHR36575:SF2">
    <property type="entry name" value="CHITIN-BINDING TYPE-4 DOMAIN-CONTAINING PROTEIN-RELATED"/>
    <property type="match status" value="1"/>
</dbReference>
<reference evidence="9" key="1">
    <citation type="submission" date="2023-06" db="EMBL/GenBank/DDBJ databases">
        <title>Genome-scale phylogeny and comparative genomics of the fungal order Sordariales.</title>
        <authorList>
            <consortium name="Lawrence Berkeley National Laboratory"/>
            <person name="Hensen N."/>
            <person name="Bonometti L."/>
            <person name="Westerberg I."/>
            <person name="Brannstrom I.O."/>
            <person name="Guillou S."/>
            <person name="Cros-Aarteil S."/>
            <person name="Calhoun S."/>
            <person name="Haridas S."/>
            <person name="Kuo A."/>
            <person name="Mondo S."/>
            <person name="Pangilinan J."/>
            <person name="Riley R."/>
            <person name="Labutti K."/>
            <person name="Andreopoulos B."/>
            <person name="Lipzen A."/>
            <person name="Chen C."/>
            <person name="Yanf M."/>
            <person name="Daum C."/>
            <person name="Ng V."/>
            <person name="Clum A."/>
            <person name="Steindorff A."/>
            <person name="Ohm R."/>
            <person name="Martin F."/>
            <person name="Silar P."/>
            <person name="Natvig D."/>
            <person name="Lalanne C."/>
            <person name="Gautier V."/>
            <person name="Ament-Velasquez S.L."/>
            <person name="Kruys A."/>
            <person name="Hutchinson M.I."/>
            <person name="Powell A.J."/>
            <person name="Barry K."/>
            <person name="Miller A.N."/>
            <person name="Grigoriev I.V."/>
            <person name="Debuchy R."/>
            <person name="Gladieux P."/>
            <person name="Thoren M.H."/>
            <person name="Johannesson H."/>
        </authorList>
    </citation>
    <scope>NUCLEOTIDE SEQUENCE</scope>
    <source>
        <strain evidence="9">CBS 606.72</strain>
    </source>
</reference>
<dbReference type="InterPro" id="IPR052282">
    <property type="entry name" value="Starch-active_LPMO"/>
</dbReference>
<keyword evidence="10" id="KW-1185">Reference proteome</keyword>
<feature type="non-terminal residue" evidence="9">
    <location>
        <position position="188"/>
    </location>
</feature>
<evidence type="ECO:0000256" key="4">
    <source>
        <dbReference type="ARBA" id="ARBA00023157"/>
    </source>
</evidence>
<protein>
    <recommendedName>
        <fullName evidence="8">Chitin-binding type-4 domain-containing protein</fullName>
    </recommendedName>
</protein>
<gene>
    <name evidence="9" type="ORF">B0T14DRAFT_412445</name>
</gene>
<dbReference type="AlphaFoldDB" id="A0AA39X5H0"/>
<organism evidence="9 10">
    <name type="scientific">Immersiella caudata</name>
    <dbReference type="NCBI Taxonomy" id="314043"/>
    <lineage>
        <taxon>Eukaryota</taxon>
        <taxon>Fungi</taxon>
        <taxon>Dikarya</taxon>
        <taxon>Ascomycota</taxon>
        <taxon>Pezizomycotina</taxon>
        <taxon>Sordariomycetes</taxon>
        <taxon>Sordariomycetidae</taxon>
        <taxon>Sordariales</taxon>
        <taxon>Lasiosphaeriaceae</taxon>
        <taxon>Immersiella</taxon>
    </lineage>
</organism>
<evidence type="ECO:0000313" key="9">
    <source>
        <dbReference type="EMBL" id="KAK0627297.1"/>
    </source>
</evidence>
<feature type="signal peptide" evidence="7">
    <location>
        <begin position="1"/>
        <end position="18"/>
    </location>
</feature>
<sequence length="188" mass="19615">MRATLLGLTALAVTSVSAHGNITFPPARLPGPAMLAACGQAAVDTVLGDGTIALEEVKPASAACNVGLCRGAQFDDNRANVQTFSLGQVIIVEVALTIPHEGPANVSIVATKTNTIVGGILLFFDTYADEKLLQLPANNTAFGITLPTGDAGEEVKAACQQPGDCVLQWWWLGTDAKQTYESCIDFVL</sequence>
<dbReference type="EMBL" id="JAULSU010000002">
    <property type="protein sequence ID" value="KAK0627297.1"/>
    <property type="molecule type" value="Genomic_DNA"/>
</dbReference>
<evidence type="ECO:0000256" key="2">
    <source>
        <dbReference type="ARBA" id="ARBA00022723"/>
    </source>
</evidence>
<evidence type="ECO:0000256" key="1">
    <source>
        <dbReference type="ARBA" id="ARBA00001973"/>
    </source>
</evidence>
<keyword evidence="3" id="KW-0186">Copper</keyword>
<keyword evidence="5" id="KW-0325">Glycoprotein</keyword>
<dbReference type="InterPro" id="IPR004302">
    <property type="entry name" value="Cellulose/chitin-bd_N"/>
</dbReference>
<keyword evidence="4" id="KW-1015">Disulfide bond</keyword>
<dbReference type="Proteomes" id="UP001175000">
    <property type="component" value="Unassembled WGS sequence"/>
</dbReference>
<keyword evidence="7" id="KW-0732">Signal</keyword>
<dbReference type="GO" id="GO:0046872">
    <property type="term" value="F:metal ion binding"/>
    <property type="evidence" value="ECO:0007669"/>
    <property type="project" value="UniProtKB-KW"/>
</dbReference>
<comment type="similarity">
    <text evidence="6">Belongs to the polysaccharide monooxygenase AA13 family.</text>
</comment>
<name>A0AA39X5H0_9PEZI</name>
<comment type="cofactor">
    <cofactor evidence="1">
        <name>Cu(2+)</name>
        <dbReference type="ChEBI" id="CHEBI:29036"/>
    </cofactor>
</comment>
<evidence type="ECO:0000256" key="3">
    <source>
        <dbReference type="ARBA" id="ARBA00023008"/>
    </source>
</evidence>
<dbReference type="PANTHER" id="PTHR36575">
    <property type="entry name" value="BINDING PROTEIN, PUTATIVE (AFU_ORTHOLOGUE AFUA_1G14430)-RELATED"/>
    <property type="match status" value="1"/>
</dbReference>
<dbReference type="Pfam" id="PF03067">
    <property type="entry name" value="LPMO_10"/>
    <property type="match status" value="1"/>
</dbReference>
<keyword evidence="2" id="KW-0479">Metal-binding</keyword>
<accession>A0AA39X5H0</accession>
<evidence type="ECO:0000256" key="5">
    <source>
        <dbReference type="ARBA" id="ARBA00023180"/>
    </source>
</evidence>
<feature type="chain" id="PRO_5041371394" description="Chitin-binding type-4 domain-containing protein" evidence="7">
    <location>
        <begin position="19"/>
        <end position="188"/>
    </location>
</feature>
<feature type="domain" description="Chitin-binding type-4" evidence="8">
    <location>
        <begin position="19"/>
        <end position="186"/>
    </location>
</feature>
<evidence type="ECO:0000256" key="7">
    <source>
        <dbReference type="SAM" id="SignalP"/>
    </source>
</evidence>